<feature type="signal peptide" evidence="5">
    <location>
        <begin position="1"/>
        <end position="20"/>
    </location>
</feature>
<dbReference type="GO" id="GO:0005179">
    <property type="term" value="F:hormone activity"/>
    <property type="evidence" value="ECO:0007669"/>
    <property type="project" value="UniProtKB-KW"/>
</dbReference>
<evidence type="ECO:0000256" key="1">
    <source>
        <dbReference type="ARBA" id="ARBA00009178"/>
    </source>
</evidence>
<evidence type="ECO:0000313" key="7">
    <source>
        <dbReference type="Proteomes" id="UP000604825"/>
    </source>
</evidence>
<reference evidence="6" key="1">
    <citation type="submission" date="2020-10" db="EMBL/GenBank/DDBJ databases">
        <authorList>
            <person name="Han B."/>
            <person name="Lu T."/>
            <person name="Zhao Q."/>
            <person name="Huang X."/>
            <person name="Zhao Y."/>
        </authorList>
    </citation>
    <scope>NUCLEOTIDE SEQUENCE</scope>
</reference>
<gene>
    <name evidence="6" type="ORF">NCGR_LOCUS47350</name>
</gene>
<dbReference type="PROSITE" id="PS51257">
    <property type="entry name" value="PROKAR_LIPOPROTEIN"/>
    <property type="match status" value="1"/>
</dbReference>
<keyword evidence="3 5" id="KW-0732">Signal</keyword>
<dbReference type="Proteomes" id="UP000604825">
    <property type="component" value="Unassembled WGS sequence"/>
</dbReference>
<accession>A0A811QXU3</accession>
<comment type="similarity">
    <text evidence="1">Belongs to the plant rapid alkalinization factor (RALF) family.</text>
</comment>
<dbReference type="AlphaFoldDB" id="A0A811QXU3"/>
<dbReference type="PANTHER" id="PTHR34998:SF10">
    <property type="match status" value="1"/>
</dbReference>
<dbReference type="PANTHER" id="PTHR34998">
    <property type="entry name" value="OS04G0357400 PROTEIN-RELATED"/>
    <property type="match status" value="1"/>
</dbReference>
<dbReference type="OrthoDB" id="696443at2759"/>
<keyword evidence="7" id="KW-1185">Reference proteome</keyword>
<protein>
    <submittedName>
        <fullName evidence="6">Uncharacterized protein</fullName>
    </submittedName>
</protein>
<dbReference type="Pfam" id="PF05498">
    <property type="entry name" value="RALF"/>
    <property type="match status" value="1"/>
</dbReference>
<dbReference type="EMBL" id="CAJGYO010000012">
    <property type="protein sequence ID" value="CAD6264045.1"/>
    <property type="molecule type" value="Genomic_DNA"/>
</dbReference>
<organism evidence="6 7">
    <name type="scientific">Miscanthus lutarioriparius</name>
    <dbReference type="NCBI Taxonomy" id="422564"/>
    <lineage>
        <taxon>Eukaryota</taxon>
        <taxon>Viridiplantae</taxon>
        <taxon>Streptophyta</taxon>
        <taxon>Embryophyta</taxon>
        <taxon>Tracheophyta</taxon>
        <taxon>Spermatophyta</taxon>
        <taxon>Magnoliopsida</taxon>
        <taxon>Liliopsida</taxon>
        <taxon>Poales</taxon>
        <taxon>Poaceae</taxon>
        <taxon>PACMAD clade</taxon>
        <taxon>Panicoideae</taxon>
        <taxon>Andropogonodae</taxon>
        <taxon>Andropogoneae</taxon>
        <taxon>Saccharinae</taxon>
        <taxon>Miscanthus</taxon>
    </lineage>
</organism>
<proteinExistence type="inferred from homology"/>
<keyword evidence="2" id="KW-0372">Hormone</keyword>
<evidence type="ECO:0000313" key="6">
    <source>
        <dbReference type="EMBL" id="CAD6264045.1"/>
    </source>
</evidence>
<evidence type="ECO:0000256" key="3">
    <source>
        <dbReference type="ARBA" id="ARBA00022729"/>
    </source>
</evidence>
<sequence>MDRRACTSLLVLISVLLALACPVAAGMKATFAAGVGVADTAVLRRLMTTSLEDGVAPELTVDPELHRRILAGDFLTPSALNPDRAACGQSCPAPGRPYTGRGCEKIYQCPH</sequence>
<evidence type="ECO:0000256" key="4">
    <source>
        <dbReference type="ARBA" id="ARBA00023157"/>
    </source>
</evidence>
<evidence type="ECO:0000256" key="2">
    <source>
        <dbReference type="ARBA" id="ARBA00022702"/>
    </source>
</evidence>
<dbReference type="InterPro" id="IPR008801">
    <property type="entry name" value="RALF"/>
</dbReference>
<comment type="caution">
    <text evidence="6">The sequence shown here is derived from an EMBL/GenBank/DDBJ whole genome shotgun (WGS) entry which is preliminary data.</text>
</comment>
<feature type="chain" id="PRO_5032332304" evidence="5">
    <location>
        <begin position="21"/>
        <end position="111"/>
    </location>
</feature>
<keyword evidence="4" id="KW-1015">Disulfide bond</keyword>
<name>A0A811QXU3_9POAL</name>
<evidence type="ECO:0000256" key="5">
    <source>
        <dbReference type="SAM" id="SignalP"/>
    </source>
</evidence>